<dbReference type="EC" id="1.3.99.33" evidence="4"/>
<evidence type="ECO:0000256" key="10">
    <source>
        <dbReference type="SAM" id="SignalP"/>
    </source>
</evidence>
<feature type="chain" id="PRO_5038683958" description="Urocanate reductase" evidence="10">
    <location>
        <begin position="22"/>
        <end position="611"/>
    </location>
</feature>
<organism evidence="12 13">
    <name type="scientific">Tissierella praeacuta DSM 18095</name>
    <dbReference type="NCBI Taxonomy" id="1123404"/>
    <lineage>
        <taxon>Bacteria</taxon>
        <taxon>Bacillati</taxon>
        <taxon>Bacillota</taxon>
        <taxon>Tissierellia</taxon>
        <taxon>Tissierellales</taxon>
        <taxon>Tissierellaceae</taxon>
        <taxon>Tissierella</taxon>
    </lineage>
</organism>
<comment type="similarity">
    <text evidence="3">Belongs to the FAD-dependent oxidoreductase 2 family. FRD/SDH subfamily.</text>
</comment>
<dbReference type="InterPro" id="IPR003953">
    <property type="entry name" value="FAD-dep_OxRdtase_2_FAD-bd"/>
</dbReference>
<feature type="signal peptide" evidence="10">
    <location>
        <begin position="1"/>
        <end position="21"/>
    </location>
</feature>
<dbReference type="PANTHER" id="PTHR43400">
    <property type="entry name" value="FUMARATE REDUCTASE"/>
    <property type="match status" value="1"/>
</dbReference>
<comment type="cofactor">
    <cofactor evidence="1">
        <name>FMN</name>
        <dbReference type="ChEBI" id="CHEBI:58210"/>
    </cofactor>
</comment>
<dbReference type="STRING" id="1123404.SAMN02745784_00596"/>
<dbReference type="GO" id="GO:0016020">
    <property type="term" value="C:membrane"/>
    <property type="evidence" value="ECO:0007669"/>
    <property type="project" value="InterPro"/>
</dbReference>
<accession>A0A1M4TBN9</accession>
<dbReference type="Gene3D" id="3.90.700.10">
    <property type="entry name" value="Succinate dehydrogenase/fumarate reductase flavoprotein, catalytic domain"/>
    <property type="match status" value="1"/>
</dbReference>
<dbReference type="GO" id="GO:0033765">
    <property type="term" value="F:steroid dehydrogenase activity, acting on the CH-CH group of donors"/>
    <property type="evidence" value="ECO:0007669"/>
    <property type="project" value="UniProtKB-ARBA"/>
</dbReference>
<evidence type="ECO:0000259" key="11">
    <source>
        <dbReference type="SMART" id="SM00900"/>
    </source>
</evidence>
<feature type="domain" description="FMN-binding" evidence="11">
    <location>
        <begin position="535"/>
        <end position="610"/>
    </location>
</feature>
<evidence type="ECO:0000256" key="8">
    <source>
        <dbReference type="ARBA" id="ARBA00023002"/>
    </source>
</evidence>
<dbReference type="Gene3D" id="3.50.50.60">
    <property type="entry name" value="FAD/NAD(P)-binding domain"/>
    <property type="match status" value="1"/>
</dbReference>
<evidence type="ECO:0000313" key="13">
    <source>
        <dbReference type="Proteomes" id="UP000184114"/>
    </source>
</evidence>
<reference evidence="13" key="1">
    <citation type="submission" date="2016-11" db="EMBL/GenBank/DDBJ databases">
        <authorList>
            <person name="Varghese N."/>
            <person name="Submissions S."/>
        </authorList>
    </citation>
    <scope>NUCLEOTIDE SEQUENCE [LARGE SCALE GENOMIC DNA]</scope>
    <source>
        <strain evidence="13">DSM 18095</strain>
    </source>
</reference>
<dbReference type="InterPro" id="IPR027477">
    <property type="entry name" value="Succ_DH/fumarate_Rdtase_cat_sf"/>
</dbReference>
<evidence type="ECO:0000256" key="9">
    <source>
        <dbReference type="ARBA" id="ARBA00049922"/>
    </source>
</evidence>
<keyword evidence="10" id="KW-0732">Signal</keyword>
<dbReference type="InterPro" id="IPR050315">
    <property type="entry name" value="FAD-oxidoreductase_2"/>
</dbReference>
<name>A0A1M4TBN9_9FIRM</name>
<gene>
    <name evidence="12" type="ORF">SAMN02745784_00596</name>
</gene>
<dbReference type="Pfam" id="PF00890">
    <property type="entry name" value="FAD_binding_2"/>
    <property type="match status" value="1"/>
</dbReference>
<keyword evidence="6" id="KW-0285">Flavoprotein</keyword>
<keyword evidence="13" id="KW-1185">Reference proteome</keyword>
<evidence type="ECO:0000256" key="5">
    <source>
        <dbReference type="ARBA" id="ARBA00015872"/>
    </source>
</evidence>
<dbReference type="SMART" id="SM00900">
    <property type="entry name" value="FMN_bind"/>
    <property type="match status" value="1"/>
</dbReference>
<dbReference type="Pfam" id="PF04205">
    <property type="entry name" value="FMN_bind"/>
    <property type="match status" value="1"/>
</dbReference>
<dbReference type="SUPFAM" id="SSF56425">
    <property type="entry name" value="Succinate dehydrogenase/fumarate reductase flavoprotein, catalytic domain"/>
    <property type="match status" value="1"/>
</dbReference>
<dbReference type="GO" id="GO:0010181">
    <property type="term" value="F:FMN binding"/>
    <property type="evidence" value="ECO:0007669"/>
    <property type="project" value="InterPro"/>
</dbReference>
<dbReference type="Gene3D" id="3.90.1010.20">
    <property type="match status" value="1"/>
</dbReference>
<dbReference type="AlphaFoldDB" id="A0A1M4TBN9"/>
<dbReference type="InterPro" id="IPR036188">
    <property type="entry name" value="FAD/NAD-bd_sf"/>
</dbReference>
<evidence type="ECO:0000256" key="4">
    <source>
        <dbReference type="ARBA" id="ARBA00013137"/>
    </source>
</evidence>
<evidence type="ECO:0000313" key="12">
    <source>
        <dbReference type="EMBL" id="SHE41798.1"/>
    </source>
</evidence>
<sequence>MKKILSLILAISLVLSLGVGCKPNDTVKPQNEGQENSNEVKVDETFDTDVLVIGGGGAGLTSALTASENGKKVILIEKVGYLGGATLMSGGIVPASGTKQQEEAGIVDNVDLFARDIFRPSSYSVRKDLVYTVAENAKDVVEWLESLGVKMTLITDYLYYGQSNYRMHIADGKGKGMTEKIIETVENDENITVMLNTPGTGLIEKDGEVLGAYAKTSDGKVIRINAENTILATSGYGANPEMIEKYIPEMKNAFKLVAPGATGDGILWGMDLGANTANMKSYQGHGVYSEEFGGSMDLFILYRGGILVNTLGDRFTNEHMGYSELSPHVLAQPTSHVYMVFNKENADKTAKFNEYMEKGVVVSAETPKELASKLQVDEKTLLNTFDEYKKGIEKGEDRFNRTNLPTNFNGPYYAIKITSDLRHTQGGLVTDVVGHVLREDGSLIKGLYAAGGVMEGFSDTAGPGYMSGNGLLQAFVFGRAAGKAAATETRESSKVVLWEDKTEISNDIDNSDKEDKEDTKTLTYKDGKYEGEGKGHASTIKVLVTVDKGKVSNVEILEQNDTKEIFGSAVEHIISGIIENNGSSNVDTVTGATNSSKGIISAVNNALEKAK</sequence>
<dbReference type="GeneID" id="90996548"/>
<dbReference type="Proteomes" id="UP000184114">
    <property type="component" value="Unassembled WGS sequence"/>
</dbReference>
<evidence type="ECO:0000256" key="3">
    <source>
        <dbReference type="ARBA" id="ARBA00008040"/>
    </source>
</evidence>
<keyword evidence="8" id="KW-0560">Oxidoreductase</keyword>
<dbReference type="InterPro" id="IPR007329">
    <property type="entry name" value="FMN-bd"/>
</dbReference>
<dbReference type="EMBL" id="FQTY01000002">
    <property type="protein sequence ID" value="SHE41798.1"/>
    <property type="molecule type" value="Genomic_DNA"/>
</dbReference>
<comment type="cofactor">
    <cofactor evidence="2">
        <name>FAD</name>
        <dbReference type="ChEBI" id="CHEBI:57692"/>
    </cofactor>
</comment>
<dbReference type="RefSeq" id="WP_084725099.1">
    <property type="nucleotide sequence ID" value="NZ_FQTY01000002.1"/>
</dbReference>
<keyword evidence="7" id="KW-0274">FAD</keyword>
<dbReference type="PROSITE" id="PS51257">
    <property type="entry name" value="PROKAR_LIPOPROTEIN"/>
    <property type="match status" value="1"/>
</dbReference>
<dbReference type="SUPFAM" id="SSF51905">
    <property type="entry name" value="FAD/NAD(P)-binding domain"/>
    <property type="match status" value="1"/>
</dbReference>
<evidence type="ECO:0000256" key="2">
    <source>
        <dbReference type="ARBA" id="ARBA00001974"/>
    </source>
</evidence>
<evidence type="ECO:0000256" key="6">
    <source>
        <dbReference type="ARBA" id="ARBA00022630"/>
    </source>
</evidence>
<proteinExistence type="inferred from homology"/>
<evidence type="ECO:0000256" key="1">
    <source>
        <dbReference type="ARBA" id="ARBA00001917"/>
    </source>
</evidence>
<comment type="catalytic activity">
    <reaction evidence="9">
        <text>dihydrourocanate + A = urocanate + AH2</text>
        <dbReference type="Rhea" id="RHEA:36059"/>
        <dbReference type="ChEBI" id="CHEBI:13193"/>
        <dbReference type="ChEBI" id="CHEBI:17499"/>
        <dbReference type="ChEBI" id="CHEBI:27247"/>
        <dbReference type="ChEBI" id="CHEBI:72991"/>
        <dbReference type="EC" id="1.3.99.33"/>
    </reaction>
</comment>
<protein>
    <recommendedName>
        <fullName evidence="5">Urocanate reductase</fullName>
        <ecNumber evidence="4">1.3.99.33</ecNumber>
    </recommendedName>
</protein>
<evidence type="ECO:0000256" key="7">
    <source>
        <dbReference type="ARBA" id="ARBA00022827"/>
    </source>
</evidence>
<dbReference type="PANTHER" id="PTHR43400:SF7">
    <property type="entry name" value="FAD-DEPENDENT OXIDOREDUCTASE 2 FAD BINDING DOMAIN-CONTAINING PROTEIN"/>
    <property type="match status" value="1"/>
</dbReference>